<reference evidence="1" key="1">
    <citation type="journal article" date="2019" name="MBio">
        <title>Virus Genomes from Deep Sea Sediments Expand the Ocean Megavirome and Support Independent Origins of Viral Gigantism.</title>
        <authorList>
            <person name="Backstrom D."/>
            <person name="Yutin N."/>
            <person name="Jorgensen S.L."/>
            <person name="Dharamshi J."/>
            <person name="Homa F."/>
            <person name="Zaremba-Niedwiedzka K."/>
            <person name="Spang A."/>
            <person name="Wolf Y.I."/>
            <person name="Koonin E.V."/>
            <person name="Ettema T.J."/>
        </authorList>
    </citation>
    <scope>NUCLEOTIDE SEQUENCE</scope>
</reference>
<gene>
    <name evidence="1" type="ORF">LCPAC403_00970</name>
</gene>
<evidence type="ECO:0000313" key="1">
    <source>
        <dbReference type="EMBL" id="QBK92963.1"/>
    </source>
</evidence>
<proteinExistence type="predicted"/>
<dbReference type="EMBL" id="MK500588">
    <property type="protein sequence ID" value="QBK92963.1"/>
    <property type="molecule type" value="Genomic_DNA"/>
</dbReference>
<sequence>MGNYSDKISYDKFQHPDWERYHSVIVKNISRDEITVVAIDDQNDNRQVKIPPQDLVKFNFCDTVEKVYIIIPLPQGFASKWVPINSFVVYMF</sequence>
<protein>
    <submittedName>
        <fullName evidence="1">Uncharacterized protein</fullName>
    </submittedName>
</protein>
<name>A0A481ZAK9_9VIRU</name>
<accession>A0A481ZAK9</accession>
<organism evidence="1">
    <name type="scientific">Pithovirus LCPAC403</name>
    <dbReference type="NCBI Taxonomy" id="2506596"/>
    <lineage>
        <taxon>Viruses</taxon>
        <taxon>Pithoviruses</taxon>
    </lineage>
</organism>